<evidence type="ECO:0000256" key="1">
    <source>
        <dbReference type="SAM" id="MobiDB-lite"/>
    </source>
</evidence>
<comment type="caution">
    <text evidence="2">The sequence shown here is derived from an EMBL/GenBank/DDBJ whole genome shotgun (WGS) entry which is preliminary data.</text>
</comment>
<protein>
    <submittedName>
        <fullName evidence="2">OsmC family protein</fullName>
    </submittedName>
</protein>
<organism evidence="2 3">
    <name type="scientific">Pseudonocardia alaniniphila</name>
    <dbReference type="NCBI Taxonomy" id="75291"/>
    <lineage>
        <taxon>Bacteria</taxon>
        <taxon>Bacillati</taxon>
        <taxon>Actinomycetota</taxon>
        <taxon>Actinomycetes</taxon>
        <taxon>Pseudonocardiales</taxon>
        <taxon>Pseudonocardiaceae</taxon>
        <taxon>Pseudonocardia</taxon>
    </lineage>
</organism>
<feature type="region of interest" description="Disordered" evidence="1">
    <location>
        <begin position="45"/>
        <end position="70"/>
    </location>
</feature>
<keyword evidence="3" id="KW-1185">Reference proteome</keyword>
<dbReference type="InterPro" id="IPR036102">
    <property type="entry name" value="OsmC/Ohrsf"/>
</dbReference>
<dbReference type="RefSeq" id="WP_241042274.1">
    <property type="nucleotide sequence ID" value="NZ_BAAAJF010000038.1"/>
</dbReference>
<evidence type="ECO:0000313" key="3">
    <source>
        <dbReference type="Proteomes" id="UP001299970"/>
    </source>
</evidence>
<name>A0ABS9TT87_9PSEU</name>
<sequence length="185" mass="19357">MGEHEMIDRQAVEATTDAVRNDPGLARVTFAVAGQWAGGFRIDSTTGKLRQGDSTDASRTGRFTMSSDEPTSLLGADTAASPGEYVAQALAGCYTATLVTNATALGIGVRSMAVEVEVDFDLRGFLGLASDAPVGASEVRVQVRLDAPGHAPDELRKLIAVVESRSPIRDTLVRAVPVATTLQIA</sequence>
<gene>
    <name evidence="2" type="ORF">MMF94_37755</name>
</gene>
<dbReference type="PANTHER" id="PTHR35368:SF1">
    <property type="entry name" value="HYDROPEROXIDE REDUCTASE"/>
    <property type="match status" value="1"/>
</dbReference>
<dbReference type="Pfam" id="PF02566">
    <property type="entry name" value="OsmC"/>
    <property type="match status" value="1"/>
</dbReference>
<dbReference type="InterPro" id="IPR052924">
    <property type="entry name" value="OsmC/Ohr_hydroprdx_reductase"/>
</dbReference>
<dbReference type="Gene3D" id="3.30.300.20">
    <property type="match status" value="1"/>
</dbReference>
<dbReference type="SUPFAM" id="SSF82784">
    <property type="entry name" value="OsmC-like"/>
    <property type="match status" value="1"/>
</dbReference>
<dbReference type="InterPro" id="IPR015946">
    <property type="entry name" value="KH_dom-like_a/b"/>
</dbReference>
<dbReference type="Proteomes" id="UP001299970">
    <property type="component" value="Unassembled WGS sequence"/>
</dbReference>
<reference evidence="2 3" key="1">
    <citation type="submission" date="2022-03" db="EMBL/GenBank/DDBJ databases">
        <title>Pseudonocardia alaer sp. nov., a novel actinomycete isolated from reed forest soil.</title>
        <authorList>
            <person name="Wang L."/>
        </authorList>
    </citation>
    <scope>NUCLEOTIDE SEQUENCE [LARGE SCALE GENOMIC DNA]</scope>
    <source>
        <strain evidence="2 3">Y-16303</strain>
    </source>
</reference>
<evidence type="ECO:0000313" key="2">
    <source>
        <dbReference type="EMBL" id="MCH6171471.1"/>
    </source>
</evidence>
<dbReference type="EMBL" id="JAKXMK010000043">
    <property type="protein sequence ID" value="MCH6171471.1"/>
    <property type="molecule type" value="Genomic_DNA"/>
</dbReference>
<accession>A0ABS9TT87</accession>
<proteinExistence type="predicted"/>
<dbReference type="PANTHER" id="PTHR35368">
    <property type="entry name" value="HYDROPEROXIDE REDUCTASE"/>
    <property type="match status" value="1"/>
</dbReference>
<dbReference type="InterPro" id="IPR003718">
    <property type="entry name" value="OsmC/Ohr_fam"/>
</dbReference>